<comment type="caution">
    <text evidence="2">The sequence shown here is derived from an EMBL/GenBank/DDBJ whole genome shotgun (WGS) entry which is preliminary data.</text>
</comment>
<proteinExistence type="predicted"/>
<reference evidence="2 3" key="1">
    <citation type="journal article" date="2020" name="Nat. Food">
        <title>A phased Vanilla planifolia genome enables genetic improvement of flavour and production.</title>
        <authorList>
            <person name="Hasing T."/>
            <person name="Tang H."/>
            <person name="Brym M."/>
            <person name="Khazi F."/>
            <person name="Huang T."/>
            <person name="Chambers A.H."/>
        </authorList>
    </citation>
    <scope>NUCLEOTIDE SEQUENCE [LARGE SCALE GENOMIC DNA]</scope>
    <source>
        <tissue evidence="2">Leaf</tissue>
    </source>
</reference>
<evidence type="ECO:0000256" key="1">
    <source>
        <dbReference type="SAM" id="MobiDB-lite"/>
    </source>
</evidence>
<name>A0A835UKU4_VANPL</name>
<accession>A0A835UKU4</accession>
<sequence length="89" mass="10128">MEKWALRGIRLGDPLLVVLTKRPGKPKKEEIVLCSVVASETEEIEFKFPIDWSLLAAFPVGPLFPQHRLSPEKMTEKMDCNTGESHDKH</sequence>
<feature type="region of interest" description="Disordered" evidence="1">
    <location>
        <begin position="69"/>
        <end position="89"/>
    </location>
</feature>
<gene>
    <name evidence="2" type="ORF">HPP92_019531</name>
</gene>
<evidence type="ECO:0000313" key="3">
    <source>
        <dbReference type="Proteomes" id="UP000639772"/>
    </source>
</evidence>
<organism evidence="2 3">
    <name type="scientific">Vanilla planifolia</name>
    <name type="common">Vanilla</name>
    <dbReference type="NCBI Taxonomy" id="51239"/>
    <lineage>
        <taxon>Eukaryota</taxon>
        <taxon>Viridiplantae</taxon>
        <taxon>Streptophyta</taxon>
        <taxon>Embryophyta</taxon>
        <taxon>Tracheophyta</taxon>
        <taxon>Spermatophyta</taxon>
        <taxon>Magnoliopsida</taxon>
        <taxon>Liliopsida</taxon>
        <taxon>Asparagales</taxon>
        <taxon>Orchidaceae</taxon>
        <taxon>Vanilloideae</taxon>
        <taxon>Vanilleae</taxon>
        <taxon>Vanilla</taxon>
    </lineage>
</organism>
<protein>
    <submittedName>
        <fullName evidence="2">Uncharacterized protein</fullName>
    </submittedName>
</protein>
<dbReference type="AlphaFoldDB" id="A0A835UKU4"/>
<dbReference type="EMBL" id="JADCNM010000010">
    <property type="protein sequence ID" value="KAG0465367.1"/>
    <property type="molecule type" value="Genomic_DNA"/>
</dbReference>
<dbReference type="Proteomes" id="UP000639772">
    <property type="component" value="Chromosome 10"/>
</dbReference>
<evidence type="ECO:0000313" key="2">
    <source>
        <dbReference type="EMBL" id="KAG0465367.1"/>
    </source>
</evidence>